<gene>
    <name evidence="2" type="ORF">IPN75_04250</name>
</gene>
<proteinExistence type="predicted"/>
<dbReference type="SUPFAM" id="SSF52317">
    <property type="entry name" value="Class I glutamine amidotransferase-like"/>
    <property type="match status" value="1"/>
</dbReference>
<feature type="domain" description="Glutamine amidotransferase" evidence="1">
    <location>
        <begin position="44"/>
        <end position="180"/>
    </location>
</feature>
<dbReference type="EMBL" id="JADKBR010000003">
    <property type="protein sequence ID" value="MBK8889646.1"/>
    <property type="molecule type" value="Genomic_DNA"/>
</dbReference>
<evidence type="ECO:0000313" key="3">
    <source>
        <dbReference type="Proteomes" id="UP000808146"/>
    </source>
</evidence>
<dbReference type="PANTHER" id="PTHR42695">
    <property type="entry name" value="GLUTAMINE AMIDOTRANSFERASE YLR126C-RELATED"/>
    <property type="match status" value="1"/>
</dbReference>
<dbReference type="Proteomes" id="UP000808146">
    <property type="component" value="Unassembled WGS sequence"/>
</dbReference>
<accession>A0A9D7LKK9</accession>
<dbReference type="InterPro" id="IPR044992">
    <property type="entry name" value="ChyE-like"/>
</dbReference>
<dbReference type="Pfam" id="PF00117">
    <property type="entry name" value="GATase"/>
    <property type="match status" value="1"/>
</dbReference>
<dbReference type="PROSITE" id="PS51273">
    <property type="entry name" value="GATASE_TYPE_1"/>
    <property type="match status" value="1"/>
</dbReference>
<sequence length="237" mass="25852">MLPVAIFRHAPVEGPGYFAIFLEQHGIPWRLIAIDAGETVPPAVDGFSGLCFMGGPMSVNDPLQWIEPICALIRNAVARDVPVIGHCLGGQLISKALGGEVTRNPVREIGWGTASGADGAIAHHWLGSFAANPCTVFHWHGETFSIPPGATRLLASTHCANQMFALGTHLAMQCHVEMTPEMIAAWCAQWGDEVLVQTNRPSVQSPEMMLQEIPERLPEMRLLSEQLYTVWIQGLTR</sequence>
<keyword evidence="2" id="KW-0315">Glutamine amidotransferase</keyword>
<dbReference type="CDD" id="cd01741">
    <property type="entry name" value="GATase1_1"/>
    <property type="match status" value="1"/>
</dbReference>
<evidence type="ECO:0000259" key="1">
    <source>
        <dbReference type="Pfam" id="PF00117"/>
    </source>
</evidence>
<dbReference type="PANTHER" id="PTHR42695:SF5">
    <property type="entry name" value="GLUTAMINE AMIDOTRANSFERASE YLR126C-RELATED"/>
    <property type="match status" value="1"/>
</dbReference>
<protein>
    <submittedName>
        <fullName evidence="2">Type 1 glutamine amidotransferase</fullName>
    </submittedName>
</protein>
<organism evidence="2 3">
    <name type="scientific">Candidatus Dechloromonas phosphorivorans</name>
    <dbReference type="NCBI Taxonomy" id="2899244"/>
    <lineage>
        <taxon>Bacteria</taxon>
        <taxon>Pseudomonadati</taxon>
        <taxon>Pseudomonadota</taxon>
        <taxon>Betaproteobacteria</taxon>
        <taxon>Rhodocyclales</taxon>
        <taxon>Azonexaceae</taxon>
        <taxon>Dechloromonas</taxon>
    </lineage>
</organism>
<comment type="caution">
    <text evidence="2">The sequence shown here is derived from an EMBL/GenBank/DDBJ whole genome shotgun (WGS) entry which is preliminary data.</text>
</comment>
<dbReference type="AlphaFoldDB" id="A0A9D7LKK9"/>
<evidence type="ECO:0000313" key="2">
    <source>
        <dbReference type="EMBL" id="MBK8889646.1"/>
    </source>
</evidence>
<dbReference type="GO" id="GO:0005829">
    <property type="term" value="C:cytosol"/>
    <property type="evidence" value="ECO:0007669"/>
    <property type="project" value="TreeGrafter"/>
</dbReference>
<dbReference type="InterPro" id="IPR029062">
    <property type="entry name" value="Class_I_gatase-like"/>
</dbReference>
<reference evidence="2" key="1">
    <citation type="submission" date="2020-10" db="EMBL/GenBank/DDBJ databases">
        <title>Connecting structure to function with the recovery of over 1000 high-quality activated sludge metagenome-assembled genomes encoding full-length rRNA genes using long-read sequencing.</title>
        <authorList>
            <person name="Singleton C.M."/>
            <person name="Petriglieri F."/>
            <person name="Kristensen J.M."/>
            <person name="Kirkegaard R.H."/>
            <person name="Michaelsen T.Y."/>
            <person name="Andersen M.H."/>
            <person name="Karst S.M."/>
            <person name="Dueholm M.S."/>
            <person name="Nielsen P.H."/>
            <person name="Albertsen M."/>
        </authorList>
    </citation>
    <scope>NUCLEOTIDE SEQUENCE</scope>
    <source>
        <strain evidence="2">OdNE_18-Q3-R46-58_BAT3C.305</strain>
    </source>
</reference>
<name>A0A9D7LKK9_9RHOO</name>
<dbReference type="InterPro" id="IPR017926">
    <property type="entry name" value="GATASE"/>
</dbReference>
<dbReference type="Gene3D" id="3.40.50.880">
    <property type="match status" value="1"/>
</dbReference>